<keyword evidence="2" id="KW-1185">Reference proteome</keyword>
<protein>
    <submittedName>
        <fullName evidence="1">Uncharacterized protein</fullName>
    </submittedName>
</protein>
<evidence type="ECO:0000313" key="2">
    <source>
        <dbReference type="Proteomes" id="UP001374535"/>
    </source>
</evidence>
<gene>
    <name evidence="1" type="ORF">V8G54_026911</name>
</gene>
<organism evidence="1 2">
    <name type="scientific">Vigna mungo</name>
    <name type="common">Black gram</name>
    <name type="synonym">Phaseolus mungo</name>
    <dbReference type="NCBI Taxonomy" id="3915"/>
    <lineage>
        <taxon>Eukaryota</taxon>
        <taxon>Viridiplantae</taxon>
        <taxon>Streptophyta</taxon>
        <taxon>Embryophyta</taxon>
        <taxon>Tracheophyta</taxon>
        <taxon>Spermatophyta</taxon>
        <taxon>Magnoliopsida</taxon>
        <taxon>eudicotyledons</taxon>
        <taxon>Gunneridae</taxon>
        <taxon>Pentapetalae</taxon>
        <taxon>rosids</taxon>
        <taxon>fabids</taxon>
        <taxon>Fabales</taxon>
        <taxon>Fabaceae</taxon>
        <taxon>Papilionoideae</taxon>
        <taxon>50 kb inversion clade</taxon>
        <taxon>NPAAA clade</taxon>
        <taxon>indigoferoid/millettioid clade</taxon>
        <taxon>Phaseoleae</taxon>
        <taxon>Vigna</taxon>
    </lineage>
</organism>
<accession>A0AAQ3RNL9</accession>
<name>A0AAQ3RNL9_VIGMU</name>
<dbReference type="AlphaFoldDB" id="A0AAQ3RNL9"/>
<dbReference type="Proteomes" id="UP001374535">
    <property type="component" value="Chromosome 8"/>
</dbReference>
<sequence length="160" mass="17834">MATQLPKFLYSIRRTLSSKATTVGLVATGLIATGASSVYMVEPGYSAVVFNRITTSTFCVEEGIHFLLPSAFGVQVMATKRSWASYAQDAGKLSRVGSHEDIYDFARKDDTVVCCLGLNNETVEHMQYYVEYLEEISKLSQVKAQVYEIKGFMMDNIEKE</sequence>
<reference evidence="1 2" key="1">
    <citation type="journal article" date="2023" name="Life. Sci Alliance">
        <title>Evolutionary insights into 3D genome organization and epigenetic landscape of Vigna mungo.</title>
        <authorList>
            <person name="Junaid A."/>
            <person name="Singh B."/>
            <person name="Bhatia S."/>
        </authorList>
    </citation>
    <scope>NUCLEOTIDE SEQUENCE [LARGE SCALE GENOMIC DNA]</scope>
    <source>
        <strain evidence="1">Urdbean</strain>
    </source>
</reference>
<proteinExistence type="predicted"/>
<evidence type="ECO:0000313" key="1">
    <source>
        <dbReference type="EMBL" id="WVZ00842.1"/>
    </source>
</evidence>
<dbReference type="EMBL" id="CP144693">
    <property type="protein sequence ID" value="WVZ00842.1"/>
    <property type="molecule type" value="Genomic_DNA"/>
</dbReference>